<feature type="domain" description="Metallo-beta-lactamase" evidence="1">
    <location>
        <begin position="17"/>
        <end position="202"/>
    </location>
</feature>
<dbReference type="InterPro" id="IPR036866">
    <property type="entry name" value="RibonucZ/Hydroxyglut_hydro"/>
</dbReference>
<evidence type="ECO:0000313" key="3">
    <source>
        <dbReference type="Proteomes" id="UP000516361"/>
    </source>
</evidence>
<dbReference type="SMART" id="SM00849">
    <property type="entry name" value="Lactamase_B"/>
    <property type="match status" value="1"/>
</dbReference>
<dbReference type="AlphaFoldDB" id="A0A7G1G7H9"/>
<keyword evidence="2" id="KW-0378">Hydrolase</keyword>
<evidence type="ECO:0000259" key="1">
    <source>
        <dbReference type="SMART" id="SM00849"/>
    </source>
</evidence>
<dbReference type="GO" id="GO:0016787">
    <property type="term" value="F:hydrolase activity"/>
    <property type="evidence" value="ECO:0007669"/>
    <property type="project" value="UniProtKB-KW"/>
</dbReference>
<name>A0A7G1G7H9_9BACT</name>
<dbReference type="InterPro" id="IPR050855">
    <property type="entry name" value="NDM-1-like"/>
</dbReference>
<dbReference type="Pfam" id="PF00753">
    <property type="entry name" value="Lactamase_B"/>
    <property type="match status" value="1"/>
</dbReference>
<protein>
    <submittedName>
        <fullName evidence="2">MBL fold metallo-hydrolase</fullName>
    </submittedName>
</protein>
<proteinExistence type="predicted"/>
<dbReference type="InParanoid" id="A0A7G1G7H9"/>
<dbReference type="RefSeq" id="WP_190615007.1">
    <property type="nucleotide sequence ID" value="NZ_AP018712.1"/>
</dbReference>
<organism evidence="2 3">
    <name type="scientific">Tepiditoga spiralis</name>
    <dbReference type="NCBI Taxonomy" id="2108365"/>
    <lineage>
        <taxon>Bacteria</taxon>
        <taxon>Thermotogati</taxon>
        <taxon>Thermotogota</taxon>
        <taxon>Thermotogae</taxon>
        <taxon>Petrotogales</taxon>
        <taxon>Petrotogaceae</taxon>
        <taxon>Tepiditoga</taxon>
    </lineage>
</organism>
<dbReference type="InterPro" id="IPR001279">
    <property type="entry name" value="Metallo-B-lactamas"/>
</dbReference>
<dbReference type="KEGG" id="ocy:OSSY52_22960"/>
<dbReference type="EMBL" id="AP018712">
    <property type="protein sequence ID" value="BBE32155.1"/>
    <property type="molecule type" value="Genomic_DNA"/>
</dbReference>
<gene>
    <name evidence="2" type="ORF">OSSY52_22960</name>
</gene>
<evidence type="ECO:0000313" key="2">
    <source>
        <dbReference type="EMBL" id="BBE32155.1"/>
    </source>
</evidence>
<dbReference type="Gene3D" id="3.60.15.10">
    <property type="entry name" value="Ribonuclease Z/Hydroxyacylglutathione hydrolase-like"/>
    <property type="match status" value="1"/>
</dbReference>
<reference evidence="2 3" key="1">
    <citation type="submission" date="2018-06" db="EMBL/GenBank/DDBJ databases">
        <title>Genome sequencing of Oceanotoga sp. sy52.</title>
        <authorList>
            <person name="Mori K."/>
        </authorList>
    </citation>
    <scope>NUCLEOTIDE SEQUENCE [LARGE SCALE GENOMIC DNA]</scope>
    <source>
        <strain evidence="3">sy52</strain>
    </source>
</reference>
<sequence>MLEQYNNIHVFWFENGASNVTFLETKNELIAFDSSFYGSKFDEMTNIMEEKTSKKLKKVFITHFHPDHSFGCLTSKKNFEIIMNIKTFSNLNNLTSKYLEDVSEISGYNCTNIKNKLNLKNIEIFEDTFFKVIEDTIISGKNVGGHTNDSTIYMLKPLNYLISGDLVFSRVHTEFLNENIDLWIKILKRLQTMNINKISPGHGIPGDIKLIKNQIEYLNSYKKNRNLKNLYYDYVLSEIVQGR</sequence>
<dbReference type="PANTHER" id="PTHR42951">
    <property type="entry name" value="METALLO-BETA-LACTAMASE DOMAIN-CONTAINING"/>
    <property type="match status" value="1"/>
</dbReference>
<dbReference type="SUPFAM" id="SSF56281">
    <property type="entry name" value="Metallo-hydrolase/oxidoreductase"/>
    <property type="match status" value="1"/>
</dbReference>
<accession>A0A7G1G7H9</accession>
<keyword evidence="3" id="KW-1185">Reference proteome</keyword>
<dbReference type="Proteomes" id="UP000516361">
    <property type="component" value="Chromosome"/>
</dbReference>